<evidence type="ECO:0000256" key="3">
    <source>
        <dbReference type="SAM" id="SignalP"/>
    </source>
</evidence>
<dbReference type="PhylomeDB" id="A0A0G4IFA8"/>
<evidence type="ECO:0000313" key="4">
    <source>
        <dbReference type="EMBL" id="CEM55896.1"/>
    </source>
</evidence>
<dbReference type="AlphaFoldDB" id="A0A0G4IFA8"/>
<name>A0A0G4IFA8_9ALVE</name>
<organism evidence="4">
    <name type="scientific">Chromera velia CCMP2878</name>
    <dbReference type="NCBI Taxonomy" id="1169474"/>
    <lineage>
        <taxon>Eukaryota</taxon>
        <taxon>Sar</taxon>
        <taxon>Alveolata</taxon>
        <taxon>Colpodellida</taxon>
        <taxon>Chromeraceae</taxon>
        <taxon>Chromera</taxon>
    </lineage>
</organism>
<keyword evidence="3" id="KW-0732">Signal</keyword>
<feature type="coiled-coil region" evidence="1">
    <location>
        <begin position="58"/>
        <end position="134"/>
    </location>
</feature>
<keyword evidence="1" id="KW-0175">Coiled coil</keyword>
<feature type="compositionally biased region" description="Basic and acidic residues" evidence="2">
    <location>
        <begin position="209"/>
        <end position="222"/>
    </location>
</feature>
<proteinExistence type="predicted"/>
<sequence length="222" mass="25327">MAILRQITFVLLGLVATASALSLNAGTAPAGFVVADDTAARRPLALLQKTQQRDAGKIEDVQHKITELERQIDTANEGIQETEKEIDTLRKQKKNYGLEYKQIAEQKEGFERDLAAKRTQKQKQEARLTELQKKGIYRDGEYEEKNNLERTVIPGIRGEIEKLEQSKASATQKMPDLRRRQADIDTQIQAKQTLINQKTETRNSLMGKLGDRREELRKLQQQ</sequence>
<feature type="chain" id="PRO_5005192963" evidence="3">
    <location>
        <begin position="21"/>
        <end position="222"/>
    </location>
</feature>
<feature type="region of interest" description="Disordered" evidence="2">
    <location>
        <begin position="193"/>
        <end position="222"/>
    </location>
</feature>
<feature type="signal peptide" evidence="3">
    <location>
        <begin position="1"/>
        <end position="20"/>
    </location>
</feature>
<dbReference type="EMBL" id="CDMZ01005921">
    <property type="protein sequence ID" value="CEM55896.1"/>
    <property type="molecule type" value="Genomic_DNA"/>
</dbReference>
<evidence type="ECO:0000256" key="1">
    <source>
        <dbReference type="SAM" id="Coils"/>
    </source>
</evidence>
<accession>A0A0G4IFA8</accession>
<evidence type="ECO:0000256" key="2">
    <source>
        <dbReference type="SAM" id="MobiDB-lite"/>
    </source>
</evidence>
<protein>
    <submittedName>
        <fullName evidence="4">Uncharacterized protein</fullName>
    </submittedName>
</protein>
<gene>
    <name evidence="4" type="ORF">Cvel_13914</name>
</gene>
<reference evidence="4" key="1">
    <citation type="submission" date="2014-11" db="EMBL/GenBank/DDBJ databases">
        <authorList>
            <person name="Otto D Thomas"/>
            <person name="Naeem Raeece"/>
        </authorList>
    </citation>
    <scope>NUCLEOTIDE SEQUENCE</scope>
</reference>
<dbReference type="VEuPathDB" id="CryptoDB:Cvel_13914"/>
<feature type="compositionally biased region" description="Polar residues" evidence="2">
    <location>
        <begin position="193"/>
        <end position="204"/>
    </location>
</feature>
<dbReference type="Gene3D" id="1.10.287.1490">
    <property type="match status" value="1"/>
</dbReference>